<sequence length="414" mass="46988">MAFMNLLDERSSLDDEEHFNTNIFIKLQDSDEGCFESSFLESAQSTVPFIVVNEKPSDYMVSLVNPTVNENCDGAPSDDTELEPHPSLADEQAPELLRIQAVGQEVYGVCRPTNTESKSLSRSENEKILEREDVSLSTNSCHEENAESQNSQPVLVSGTAMFLNLDHADDLVCSDEEKNLGEFVPPDVSTPIKSIQKVAHRTSKYHGVTRHFWTGKFEAHLWDNSYIREGHRRKGKQGQYDNEEKAAQSYDLVALKYWGLHASTRSNFPISTYKKQLEEMKEMSKEEFVMYIRRNSCFKKGSSVYRGVTRHGDGRWQARISGIPGRRGLHLGTFSEYMRSEEDAAKAYDIASIRYRGMKAFTNFHVSNYSPLDSKESEGQLPEPKKLKKDVNLTESTIVIAKSDPRQDVRTQTV</sequence>
<evidence type="ECO:0000256" key="3">
    <source>
        <dbReference type="ARBA" id="ARBA00023125"/>
    </source>
</evidence>
<evidence type="ECO:0000256" key="5">
    <source>
        <dbReference type="ARBA" id="ARBA00023242"/>
    </source>
</evidence>
<evidence type="ECO:0000256" key="1">
    <source>
        <dbReference type="ARBA" id="ARBA00004123"/>
    </source>
</evidence>
<feature type="domain" description="AP2/ERF" evidence="6">
    <location>
        <begin position="204"/>
        <end position="269"/>
    </location>
</feature>
<dbReference type="Gramene" id="RZC79834">
    <property type="protein sequence ID" value="RZC79834"/>
    <property type="gene ID" value="C5167_042411"/>
</dbReference>
<protein>
    <recommendedName>
        <fullName evidence="6">AP2/ERF domain-containing protein</fullName>
    </recommendedName>
</protein>
<dbReference type="PROSITE" id="PS51032">
    <property type="entry name" value="AP2_ERF"/>
    <property type="match status" value="2"/>
</dbReference>
<dbReference type="SMART" id="SM00380">
    <property type="entry name" value="AP2"/>
    <property type="match status" value="2"/>
</dbReference>
<keyword evidence="2" id="KW-0805">Transcription regulation</keyword>
<name>A0A4Y7L2Q2_PAPSO</name>
<dbReference type="CDD" id="cd00018">
    <property type="entry name" value="AP2"/>
    <property type="match status" value="2"/>
</dbReference>
<dbReference type="Gene3D" id="3.30.730.10">
    <property type="entry name" value="AP2/ERF domain"/>
    <property type="match status" value="2"/>
</dbReference>
<keyword evidence="5" id="KW-0539">Nucleus</keyword>
<dbReference type="AlphaFoldDB" id="A0A4Y7L2Q2"/>
<dbReference type="Proteomes" id="UP000316621">
    <property type="component" value="Chromosome 10"/>
</dbReference>
<evidence type="ECO:0000259" key="6">
    <source>
        <dbReference type="PROSITE" id="PS51032"/>
    </source>
</evidence>
<dbReference type="PANTHER" id="PTHR32467:SF99">
    <property type="entry name" value="AP2-LIKE ETHYLENE-RESPONSIVE TRANSCRIPTION FACTOR AIL5"/>
    <property type="match status" value="1"/>
</dbReference>
<dbReference type="InterPro" id="IPR001471">
    <property type="entry name" value="AP2/ERF_dom"/>
</dbReference>
<dbReference type="InterPro" id="IPR036955">
    <property type="entry name" value="AP2/ERF_dom_sf"/>
</dbReference>
<keyword evidence="8" id="KW-1185">Reference proteome</keyword>
<proteinExistence type="predicted"/>
<dbReference type="InterPro" id="IPR016177">
    <property type="entry name" value="DNA-bd_dom_sf"/>
</dbReference>
<gene>
    <name evidence="7" type="ORF">C5167_042411</name>
</gene>
<dbReference type="GO" id="GO:0003677">
    <property type="term" value="F:DNA binding"/>
    <property type="evidence" value="ECO:0007669"/>
    <property type="project" value="UniProtKB-KW"/>
</dbReference>
<organism evidence="7 8">
    <name type="scientific">Papaver somniferum</name>
    <name type="common">Opium poppy</name>
    <dbReference type="NCBI Taxonomy" id="3469"/>
    <lineage>
        <taxon>Eukaryota</taxon>
        <taxon>Viridiplantae</taxon>
        <taxon>Streptophyta</taxon>
        <taxon>Embryophyta</taxon>
        <taxon>Tracheophyta</taxon>
        <taxon>Spermatophyta</taxon>
        <taxon>Magnoliopsida</taxon>
        <taxon>Ranunculales</taxon>
        <taxon>Papaveraceae</taxon>
        <taxon>Papaveroideae</taxon>
        <taxon>Papaver</taxon>
    </lineage>
</organism>
<reference evidence="7 8" key="1">
    <citation type="journal article" date="2018" name="Science">
        <title>The opium poppy genome and morphinan production.</title>
        <authorList>
            <person name="Guo L."/>
            <person name="Winzer T."/>
            <person name="Yang X."/>
            <person name="Li Y."/>
            <person name="Ning Z."/>
            <person name="He Z."/>
            <person name="Teodor R."/>
            <person name="Lu Y."/>
            <person name="Bowser T.A."/>
            <person name="Graham I.A."/>
            <person name="Ye K."/>
        </authorList>
    </citation>
    <scope>NUCLEOTIDE SEQUENCE [LARGE SCALE GENOMIC DNA]</scope>
    <source>
        <strain evidence="8">cv. HN1</strain>
        <tissue evidence="7">Leaves</tissue>
    </source>
</reference>
<evidence type="ECO:0000313" key="8">
    <source>
        <dbReference type="Proteomes" id="UP000316621"/>
    </source>
</evidence>
<dbReference type="EMBL" id="CM010724">
    <property type="protein sequence ID" value="RZC79834.1"/>
    <property type="molecule type" value="Genomic_DNA"/>
</dbReference>
<dbReference type="GO" id="GO:0003700">
    <property type="term" value="F:DNA-binding transcription factor activity"/>
    <property type="evidence" value="ECO:0007669"/>
    <property type="project" value="InterPro"/>
</dbReference>
<keyword evidence="4" id="KW-0804">Transcription</keyword>
<accession>A0A4Y7L2Q2</accession>
<dbReference type="SUPFAM" id="SSF54171">
    <property type="entry name" value="DNA-binding domain"/>
    <property type="match status" value="2"/>
</dbReference>
<dbReference type="PRINTS" id="PR00367">
    <property type="entry name" value="ETHRSPELEMNT"/>
</dbReference>
<comment type="subcellular location">
    <subcellularLocation>
        <location evidence="1">Nucleus</location>
    </subcellularLocation>
</comment>
<dbReference type="PANTHER" id="PTHR32467">
    <property type="entry name" value="AP2-LIKE ETHYLENE-RESPONSIVE TRANSCRIPTION FACTOR"/>
    <property type="match status" value="1"/>
</dbReference>
<evidence type="ECO:0000256" key="2">
    <source>
        <dbReference type="ARBA" id="ARBA00023015"/>
    </source>
</evidence>
<feature type="domain" description="AP2/ERF" evidence="6">
    <location>
        <begin position="304"/>
        <end position="365"/>
    </location>
</feature>
<dbReference type="GO" id="GO:0005634">
    <property type="term" value="C:nucleus"/>
    <property type="evidence" value="ECO:0007669"/>
    <property type="project" value="UniProtKB-SubCell"/>
</dbReference>
<keyword evidence="3" id="KW-0238">DNA-binding</keyword>
<evidence type="ECO:0000256" key="4">
    <source>
        <dbReference type="ARBA" id="ARBA00023163"/>
    </source>
</evidence>
<evidence type="ECO:0000313" key="7">
    <source>
        <dbReference type="EMBL" id="RZC79834.1"/>
    </source>
</evidence>